<name>C6L9R0_9FIRM</name>
<evidence type="ECO:0000313" key="2">
    <source>
        <dbReference type="Proteomes" id="UP000005561"/>
    </source>
</evidence>
<sequence>MAGEVYTNFSIGIFLQRAAYINNRQEGGDFMTARTNIWIMLRSLIISYVITGVLLLFAALLLYRLEPQQSMVSVGILVIYVLSSFFGGLLAGKGIRSRKFLWGLATGALYFLMLLAASWISGGQVEAPASQIITTMLLCLGGGMLGGMLA</sequence>
<proteinExistence type="predicted"/>
<organism evidence="1 2">
    <name type="scientific">Marvinbryantia formatexigens DSM 14469</name>
    <dbReference type="NCBI Taxonomy" id="478749"/>
    <lineage>
        <taxon>Bacteria</taxon>
        <taxon>Bacillati</taxon>
        <taxon>Bacillota</taxon>
        <taxon>Clostridia</taxon>
        <taxon>Lachnospirales</taxon>
        <taxon>Lachnospiraceae</taxon>
        <taxon>Marvinbryantia</taxon>
    </lineage>
</organism>
<dbReference type="InterPro" id="IPR023804">
    <property type="entry name" value="DUF3792_TM"/>
</dbReference>
<gene>
    <name evidence="1" type="ORF">BRYFOR_05350</name>
</gene>
<keyword evidence="2" id="KW-1185">Reference proteome</keyword>
<reference evidence="1" key="1">
    <citation type="submission" date="2009-07" db="EMBL/GenBank/DDBJ databases">
        <authorList>
            <person name="Weinstock G."/>
            <person name="Sodergren E."/>
            <person name="Clifton S."/>
            <person name="Fulton L."/>
            <person name="Fulton B."/>
            <person name="Courtney L."/>
            <person name="Fronick C."/>
            <person name="Harrison M."/>
            <person name="Strong C."/>
            <person name="Farmer C."/>
            <person name="Delahaunty K."/>
            <person name="Markovic C."/>
            <person name="Hall O."/>
            <person name="Minx P."/>
            <person name="Tomlinson C."/>
            <person name="Mitreva M."/>
            <person name="Nelson J."/>
            <person name="Hou S."/>
            <person name="Wollam A."/>
            <person name="Pepin K.H."/>
            <person name="Johnson M."/>
            <person name="Bhonagiri V."/>
            <person name="Nash W.E."/>
            <person name="Warren W."/>
            <person name="Chinwalla A."/>
            <person name="Mardis E.R."/>
            <person name="Wilson R.K."/>
        </authorList>
    </citation>
    <scope>NUCLEOTIDE SEQUENCE [LARGE SCALE GENOMIC DNA]</scope>
    <source>
        <strain evidence="1">DSM 14469</strain>
    </source>
</reference>
<evidence type="ECO:0000313" key="1">
    <source>
        <dbReference type="EMBL" id="EET62317.1"/>
    </source>
</evidence>
<protein>
    <recommendedName>
        <fullName evidence="3">TIGR04086 family membrane protein</fullName>
    </recommendedName>
</protein>
<dbReference type="NCBIfam" id="TIGR04086">
    <property type="entry name" value="TIGR04086_membr"/>
    <property type="match status" value="1"/>
</dbReference>
<dbReference type="Proteomes" id="UP000005561">
    <property type="component" value="Unassembled WGS sequence"/>
</dbReference>
<dbReference type="Pfam" id="PF12670">
    <property type="entry name" value="DUF3792"/>
    <property type="match status" value="1"/>
</dbReference>
<dbReference type="eggNOG" id="ENOG5032YJ5">
    <property type="taxonomic scope" value="Bacteria"/>
</dbReference>
<dbReference type="EMBL" id="ACCL02000002">
    <property type="protein sequence ID" value="EET62317.1"/>
    <property type="molecule type" value="Genomic_DNA"/>
</dbReference>
<accession>C6L9R0</accession>
<comment type="caution">
    <text evidence="1">The sequence shown here is derived from an EMBL/GenBank/DDBJ whole genome shotgun (WGS) entry which is preliminary data.</text>
</comment>
<dbReference type="STRING" id="168384.SAMN05660368_03610"/>
<evidence type="ECO:0008006" key="3">
    <source>
        <dbReference type="Google" id="ProtNLM"/>
    </source>
</evidence>
<dbReference type="AlphaFoldDB" id="C6L9R0"/>